<sequence length="113" mass="12983">MTSKTVLRAMESELKKLVKKAETAKRKCDETMSAASEIIEVRKKAHEILSGDLSADEKLKLIEPLAKREKRAFTNSKRNLVKLMDAQHEAEIERDELMREISSYKYRMNLSAA</sequence>
<keyword evidence="1" id="KW-0175">Coiled coil</keyword>
<dbReference type="RefSeq" id="WP_139316229.1">
    <property type="nucleotide sequence ID" value="NZ_CP052766.1"/>
</dbReference>
<keyword evidence="3" id="KW-1185">Reference proteome</keyword>
<reference evidence="2 3" key="2">
    <citation type="submission" date="2020-04" db="EMBL/GenBank/DDBJ databases">
        <title>Complete genome sequence of Alteromonas pelagimontana 5.12T.</title>
        <authorList>
            <person name="Sinha R.K."/>
            <person name="Krishnan K.P."/>
            <person name="Kurian J.P."/>
        </authorList>
    </citation>
    <scope>NUCLEOTIDE SEQUENCE [LARGE SCALE GENOMIC DNA]</scope>
    <source>
        <strain evidence="2 3">5.12</strain>
    </source>
</reference>
<dbReference type="AlphaFoldDB" id="A0A6M4M927"/>
<evidence type="ECO:0000256" key="1">
    <source>
        <dbReference type="SAM" id="Coils"/>
    </source>
</evidence>
<name>A0A6M4M927_9ALTE</name>
<evidence type="ECO:0000313" key="3">
    <source>
        <dbReference type="Proteomes" id="UP000219285"/>
    </source>
</evidence>
<proteinExistence type="predicted"/>
<accession>A0A6M4M927</accession>
<dbReference type="EMBL" id="CP052766">
    <property type="protein sequence ID" value="QJR79663.1"/>
    <property type="molecule type" value="Genomic_DNA"/>
</dbReference>
<gene>
    <name evidence="2" type="ORF">CA267_002035</name>
</gene>
<feature type="coiled-coil region" evidence="1">
    <location>
        <begin position="7"/>
        <end position="34"/>
    </location>
</feature>
<reference evidence="3" key="1">
    <citation type="submission" date="2014-12" db="EMBL/GenBank/DDBJ databases">
        <title>Complete genome sequence of a multi-drug resistant Klebsiella pneumoniae.</title>
        <authorList>
            <person name="Hua X."/>
            <person name="Chen Q."/>
            <person name="Li X."/>
            <person name="Feng Y."/>
            <person name="Ruan Z."/>
            <person name="Yu Y."/>
        </authorList>
    </citation>
    <scope>NUCLEOTIDE SEQUENCE [LARGE SCALE GENOMIC DNA]</scope>
    <source>
        <strain evidence="3">5.12</strain>
    </source>
</reference>
<dbReference type="Proteomes" id="UP000219285">
    <property type="component" value="Chromosome"/>
</dbReference>
<organism evidence="2 3">
    <name type="scientific">Alteromonas pelagimontana</name>
    <dbReference type="NCBI Taxonomy" id="1858656"/>
    <lineage>
        <taxon>Bacteria</taxon>
        <taxon>Pseudomonadati</taxon>
        <taxon>Pseudomonadota</taxon>
        <taxon>Gammaproteobacteria</taxon>
        <taxon>Alteromonadales</taxon>
        <taxon>Alteromonadaceae</taxon>
        <taxon>Alteromonas/Salinimonas group</taxon>
        <taxon>Alteromonas</taxon>
    </lineage>
</organism>
<protein>
    <submittedName>
        <fullName evidence="2">Uncharacterized protein</fullName>
    </submittedName>
</protein>
<evidence type="ECO:0000313" key="2">
    <source>
        <dbReference type="EMBL" id="QJR79663.1"/>
    </source>
</evidence>
<dbReference type="KEGG" id="apel:CA267_002035"/>